<dbReference type="Gene3D" id="3.30.565.10">
    <property type="entry name" value="Histidine kinase-like ATPase, C-terminal domain"/>
    <property type="match status" value="1"/>
</dbReference>
<dbReference type="GO" id="GO:0005524">
    <property type="term" value="F:ATP binding"/>
    <property type="evidence" value="ECO:0007669"/>
    <property type="project" value="UniProtKB-UniRule"/>
</dbReference>
<dbReference type="Proteomes" id="UP000654279">
    <property type="component" value="Unassembled WGS sequence"/>
</dbReference>
<evidence type="ECO:0000256" key="3">
    <source>
        <dbReference type="ARBA" id="ARBA00022840"/>
    </source>
</evidence>
<keyword evidence="3 5" id="KW-0067">ATP-binding</keyword>
<comment type="similarity">
    <text evidence="1 5">Belongs to the heat shock protein 90 family.</text>
</comment>
<sequence>MAKKQFKTESKRILDLMINSIYTHREIFLRELISNASDASDKLYFTAMKEGNTGLNREDLPIHIGVDKENRVLTISDHGCGMKREELENNLGVIARSGTLNFKKDNDLGEDIDVIGQFGVGFYAAFMVSKKVTVQSRAYGSDEAWQWQSTGADGYTIEPCEKAENGTDIILEIKDDEGEEHYGEFLEQYRLAAIVKKYSDYVRYPIQMEMESTRMKEGSETETETVVETSTLNSMVPIWRRAKGEVTDEDYNNFYKEKFMDFEDPLSVVSHAVEGAVTYQALLFIPKAVPFNYYSRDFEKGLQLYSNGVMIMDKCPDLLPDAFSFVRGLVDSSDLSLNISRETLQHDRQLRAIANNVKKKIKSELQKLLKNDREKYELFFKNFGRQLKVGVYTNYGAEKEFLQDLLLFHSLAGDKLIALQEYVDAMPEGQKYIYYACGTDINRVAQLPQMERVRDAGYDVLCMTEDIDEFAVRMMRDFAGKEFKSISDNDLGLDSQEDQEKAEQQAAEYKALFEDMQKALEGKVKQVKLSSRLKSHPVCLSSDGPLSLEMEKVLNAMPTEEKVKADRILELNGDHPVFETLCKLQGKDEEKLGQYAQMLYDQALLIAGMEIEDPVAYCNRVCQLMADKA</sequence>
<reference evidence="7" key="1">
    <citation type="submission" date="2020-08" db="EMBL/GenBank/DDBJ databases">
        <title>Genome public.</title>
        <authorList>
            <person name="Liu C."/>
            <person name="Sun Q."/>
        </authorList>
    </citation>
    <scope>NUCLEOTIDE SEQUENCE</scope>
    <source>
        <strain evidence="7">NSJ-44</strain>
    </source>
</reference>
<dbReference type="CDD" id="cd16927">
    <property type="entry name" value="HATPase_Hsp90-like"/>
    <property type="match status" value="1"/>
</dbReference>
<dbReference type="Gene3D" id="3.30.230.80">
    <property type="match status" value="1"/>
</dbReference>
<dbReference type="PANTHER" id="PTHR11528">
    <property type="entry name" value="HEAT SHOCK PROTEIN 90 FAMILY MEMBER"/>
    <property type="match status" value="1"/>
</dbReference>
<keyword evidence="4 5" id="KW-0143">Chaperone</keyword>
<evidence type="ECO:0000256" key="2">
    <source>
        <dbReference type="ARBA" id="ARBA00022741"/>
    </source>
</evidence>
<keyword evidence="5" id="KW-0346">Stress response</keyword>
<evidence type="ECO:0000256" key="6">
    <source>
        <dbReference type="PIRSR" id="PIRSR002583-1"/>
    </source>
</evidence>
<gene>
    <name evidence="5 7" type="primary">htpG</name>
    <name evidence="7" type="ORF">H8699_06570</name>
</gene>
<dbReference type="InterPro" id="IPR037196">
    <property type="entry name" value="HSP90_C"/>
</dbReference>
<comment type="caution">
    <text evidence="7">The sequence shown here is derived from an EMBL/GenBank/DDBJ whole genome shotgun (WGS) entry which is preliminary data.</text>
</comment>
<feature type="binding site" evidence="6">
    <location>
        <position position="167"/>
    </location>
    <ligand>
        <name>ATP</name>
        <dbReference type="ChEBI" id="CHEBI:30616"/>
    </ligand>
</feature>
<dbReference type="GO" id="GO:0016887">
    <property type="term" value="F:ATP hydrolysis activity"/>
    <property type="evidence" value="ECO:0007669"/>
    <property type="project" value="InterPro"/>
</dbReference>
<feature type="binding site" evidence="6">
    <location>
        <position position="31"/>
    </location>
    <ligand>
        <name>ATP</name>
        <dbReference type="ChEBI" id="CHEBI:30616"/>
    </ligand>
</feature>
<keyword evidence="2 5" id="KW-0547">Nucleotide-binding</keyword>
<evidence type="ECO:0000256" key="4">
    <source>
        <dbReference type="ARBA" id="ARBA00023186"/>
    </source>
</evidence>
<dbReference type="PROSITE" id="PS00298">
    <property type="entry name" value="HSP90"/>
    <property type="match status" value="1"/>
</dbReference>
<dbReference type="Gene3D" id="3.40.50.11260">
    <property type="match status" value="1"/>
</dbReference>
<dbReference type="GO" id="GO:0051082">
    <property type="term" value="F:unfolded protein binding"/>
    <property type="evidence" value="ECO:0007669"/>
    <property type="project" value="UniProtKB-UniRule"/>
</dbReference>
<dbReference type="Pfam" id="PF13589">
    <property type="entry name" value="HATPase_c_3"/>
    <property type="match status" value="1"/>
</dbReference>
<proteinExistence type="inferred from homology"/>
<comment type="caution">
    <text evidence="5">Lacks conserved residue(s) required for the propagation of feature annotation.</text>
</comment>
<dbReference type="HAMAP" id="MF_00505">
    <property type="entry name" value="HSP90"/>
    <property type="match status" value="1"/>
</dbReference>
<evidence type="ECO:0000256" key="5">
    <source>
        <dbReference type="HAMAP-Rule" id="MF_00505"/>
    </source>
</evidence>
<comment type="function">
    <text evidence="5">Molecular chaperone. Has ATPase activity.</text>
</comment>
<accession>A0A926D012</accession>
<feature type="binding site" evidence="6">
    <location>
        <position position="82"/>
    </location>
    <ligand>
        <name>ATP</name>
        <dbReference type="ChEBI" id="CHEBI:30616"/>
    </ligand>
</feature>
<feature type="binding site" evidence="6">
    <location>
        <begin position="97"/>
        <end position="98"/>
    </location>
    <ligand>
        <name>ATP</name>
        <dbReference type="ChEBI" id="CHEBI:30616"/>
    </ligand>
</feature>
<dbReference type="Pfam" id="PF00183">
    <property type="entry name" value="HSP90"/>
    <property type="match status" value="1"/>
</dbReference>
<comment type="subcellular location">
    <subcellularLocation>
        <location evidence="5">Cytoplasm</location>
    </subcellularLocation>
</comment>
<evidence type="ECO:0000313" key="8">
    <source>
        <dbReference type="Proteomes" id="UP000654279"/>
    </source>
</evidence>
<dbReference type="SUPFAM" id="SSF54211">
    <property type="entry name" value="Ribosomal protein S5 domain 2-like"/>
    <property type="match status" value="1"/>
</dbReference>
<protein>
    <recommendedName>
        <fullName evidence="5">Chaperone protein HtpG</fullName>
    </recommendedName>
    <alternativeName>
        <fullName evidence="5">Heat shock protein HtpG</fullName>
    </alternativeName>
    <alternativeName>
        <fullName evidence="5">High temperature protein G</fullName>
    </alternativeName>
</protein>
<dbReference type="InterPro" id="IPR036890">
    <property type="entry name" value="HATPase_C_sf"/>
</dbReference>
<evidence type="ECO:0000313" key="7">
    <source>
        <dbReference type="EMBL" id="MBC8529087.1"/>
    </source>
</evidence>
<feature type="region of interest" description="C" evidence="5">
    <location>
        <begin position="553"/>
        <end position="629"/>
    </location>
</feature>
<feature type="binding site" evidence="6">
    <location>
        <position position="35"/>
    </location>
    <ligand>
        <name>ATP</name>
        <dbReference type="ChEBI" id="CHEBI:30616"/>
    </ligand>
</feature>
<dbReference type="SUPFAM" id="SSF110942">
    <property type="entry name" value="HSP90 C-terminal domain"/>
    <property type="match status" value="1"/>
</dbReference>
<dbReference type="PIRSF" id="PIRSF002583">
    <property type="entry name" value="Hsp90"/>
    <property type="match status" value="1"/>
</dbReference>
<keyword evidence="8" id="KW-1185">Reference proteome</keyword>
<dbReference type="SUPFAM" id="SSF55874">
    <property type="entry name" value="ATPase domain of HSP90 chaperone/DNA topoisomerase II/histidine kinase"/>
    <property type="match status" value="1"/>
</dbReference>
<dbReference type="InterPro" id="IPR001404">
    <property type="entry name" value="Hsp90_fam"/>
</dbReference>
<dbReference type="InterPro" id="IPR020568">
    <property type="entry name" value="Ribosomal_Su5_D2-typ_SF"/>
</dbReference>
<feature type="binding site" evidence="6">
    <location>
        <position position="77"/>
    </location>
    <ligand>
        <name>ATP</name>
        <dbReference type="ChEBI" id="CHEBI:30616"/>
    </ligand>
</feature>
<comment type="subunit">
    <text evidence="5">Homodimer.</text>
</comment>
<organism evidence="7 8">
    <name type="scientific">Luoshenia tenuis</name>
    <dbReference type="NCBI Taxonomy" id="2763654"/>
    <lineage>
        <taxon>Bacteria</taxon>
        <taxon>Bacillati</taxon>
        <taxon>Bacillota</taxon>
        <taxon>Clostridia</taxon>
        <taxon>Christensenellales</taxon>
        <taxon>Christensenellaceae</taxon>
        <taxon>Luoshenia</taxon>
    </lineage>
</organism>
<dbReference type="GO" id="GO:0140662">
    <property type="term" value="F:ATP-dependent protein folding chaperone"/>
    <property type="evidence" value="ECO:0007669"/>
    <property type="project" value="InterPro"/>
</dbReference>
<keyword evidence="5" id="KW-0963">Cytoplasm</keyword>
<dbReference type="GO" id="GO:0005737">
    <property type="term" value="C:cytoplasm"/>
    <property type="evidence" value="ECO:0007669"/>
    <property type="project" value="UniProtKB-SubCell"/>
</dbReference>
<feature type="binding site" evidence="6">
    <location>
        <begin position="117"/>
        <end position="122"/>
    </location>
    <ligand>
        <name>ATP</name>
        <dbReference type="ChEBI" id="CHEBI:30616"/>
    </ligand>
</feature>
<dbReference type="PRINTS" id="PR00775">
    <property type="entry name" value="HEATSHOCK90"/>
</dbReference>
<feature type="region of interest" description="A; substrate-binding" evidence="5">
    <location>
        <begin position="1"/>
        <end position="341"/>
    </location>
</feature>
<feature type="binding site" evidence="6">
    <location>
        <position position="341"/>
    </location>
    <ligand>
        <name>ATP</name>
        <dbReference type="ChEBI" id="CHEBI:30616"/>
    </ligand>
</feature>
<dbReference type="NCBIfam" id="NF003555">
    <property type="entry name" value="PRK05218.1"/>
    <property type="match status" value="1"/>
</dbReference>
<feature type="binding site" evidence="6">
    <location>
        <position position="90"/>
    </location>
    <ligand>
        <name>ATP</name>
        <dbReference type="ChEBI" id="CHEBI:30616"/>
    </ligand>
</feature>
<dbReference type="EMBL" id="JACRSO010000002">
    <property type="protein sequence ID" value="MBC8529087.1"/>
    <property type="molecule type" value="Genomic_DNA"/>
</dbReference>
<dbReference type="InterPro" id="IPR019805">
    <property type="entry name" value="Heat_shock_protein_90_CS"/>
</dbReference>
<dbReference type="RefSeq" id="WP_249284976.1">
    <property type="nucleotide sequence ID" value="NZ_JACRSO010000002.1"/>
</dbReference>
<dbReference type="InterPro" id="IPR020575">
    <property type="entry name" value="Hsp90_N"/>
</dbReference>
<dbReference type="Gene3D" id="1.20.120.790">
    <property type="entry name" value="Heat shock protein 90, C-terminal domain"/>
    <property type="match status" value="1"/>
</dbReference>
<dbReference type="AlphaFoldDB" id="A0A926D012"/>
<name>A0A926D012_9FIRM</name>
<evidence type="ECO:0000256" key="1">
    <source>
        <dbReference type="ARBA" id="ARBA00008239"/>
    </source>
</evidence>